<proteinExistence type="predicted"/>
<sequence length="120" mass="13409">MSLEHSLAHKVEDTDFGSMRNDSEYCNGTADVYTVKNDTFLVRRAYASLPTTIPHRQGAAILEDRRPCNRNAHEYRPALPAGKDVSSTEGCHLSVSCRSANRNSQFSLAHYDNRSSAFPF</sequence>
<keyword evidence="2" id="KW-1185">Reference proteome</keyword>
<reference evidence="1 2" key="1">
    <citation type="journal article" date="2023" name="Sci. Data">
        <title>Genome assembly of the Korean intertidal mud-creeper Batillaria attramentaria.</title>
        <authorList>
            <person name="Patra A.K."/>
            <person name="Ho P.T."/>
            <person name="Jun S."/>
            <person name="Lee S.J."/>
            <person name="Kim Y."/>
            <person name="Won Y.J."/>
        </authorList>
    </citation>
    <scope>NUCLEOTIDE SEQUENCE [LARGE SCALE GENOMIC DNA]</scope>
    <source>
        <strain evidence="1">Wonlab-2016</strain>
    </source>
</reference>
<evidence type="ECO:0000313" key="2">
    <source>
        <dbReference type="Proteomes" id="UP001519460"/>
    </source>
</evidence>
<dbReference type="Proteomes" id="UP001519460">
    <property type="component" value="Unassembled WGS sequence"/>
</dbReference>
<name>A0ABD0L168_9CAEN</name>
<evidence type="ECO:0000313" key="1">
    <source>
        <dbReference type="EMBL" id="KAK7493033.1"/>
    </source>
</evidence>
<dbReference type="EMBL" id="JACVVK020000097">
    <property type="protein sequence ID" value="KAK7493033.1"/>
    <property type="molecule type" value="Genomic_DNA"/>
</dbReference>
<dbReference type="AlphaFoldDB" id="A0ABD0L168"/>
<comment type="caution">
    <text evidence="1">The sequence shown here is derived from an EMBL/GenBank/DDBJ whole genome shotgun (WGS) entry which is preliminary data.</text>
</comment>
<protein>
    <submittedName>
        <fullName evidence="1">Uncharacterized protein</fullName>
    </submittedName>
</protein>
<organism evidence="1 2">
    <name type="scientific">Batillaria attramentaria</name>
    <dbReference type="NCBI Taxonomy" id="370345"/>
    <lineage>
        <taxon>Eukaryota</taxon>
        <taxon>Metazoa</taxon>
        <taxon>Spiralia</taxon>
        <taxon>Lophotrochozoa</taxon>
        <taxon>Mollusca</taxon>
        <taxon>Gastropoda</taxon>
        <taxon>Caenogastropoda</taxon>
        <taxon>Sorbeoconcha</taxon>
        <taxon>Cerithioidea</taxon>
        <taxon>Batillariidae</taxon>
        <taxon>Batillaria</taxon>
    </lineage>
</organism>
<gene>
    <name evidence="1" type="ORF">BaRGS_00015763</name>
</gene>
<accession>A0ABD0L168</accession>